<dbReference type="AlphaFoldDB" id="A0A915J1U7"/>
<organism evidence="1 2">
    <name type="scientific">Romanomermis culicivorax</name>
    <name type="common">Nematode worm</name>
    <dbReference type="NCBI Taxonomy" id="13658"/>
    <lineage>
        <taxon>Eukaryota</taxon>
        <taxon>Metazoa</taxon>
        <taxon>Ecdysozoa</taxon>
        <taxon>Nematoda</taxon>
        <taxon>Enoplea</taxon>
        <taxon>Dorylaimia</taxon>
        <taxon>Mermithida</taxon>
        <taxon>Mermithoidea</taxon>
        <taxon>Mermithidae</taxon>
        <taxon>Romanomermis</taxon>
    </lineage>
</organism>
<dbReference type="Proteomes" id="UP000887565">
    <property type="component" value="Unplaced"/>
</dbReference>
<evidence type="ECO:0000313" key="2">
    <source>
        <dbReference type="WBParaSite" id="nRc.2.0.1.t20375-RA"/>
    </source>
</evidence>
<sequence length="111" mass="12733">MVSEDRHAERRIWARTHDNLTEHLSVPKMHEHEGITDEENCKMRQSFKPGDNSREELLEDESDYPNLIACNCKVGADESGMAQSTDSATPREEIDFHFPTQVISKQSTKKC</sequence>
<accession>A0A915J1U7</accession>
<protein>
    <submittedName>
        <fullName evidence="2">Uncharacterized protein</fullName>
    </submittedName>
</protein>
<reference evidence="2" key="1">
    <citation type="submission" date="2022-11" db="UniProtKB">
        <authorList>
            <consortium name="WormBaseParasite"/>
        </authorList>
    </citation>
    <scope>IDENTIFICATION</scope>
</reference>
<evidence type="ECO:0000313" key="1">
    <source>
        <dbReference type="Proteomes" id="UP000887565"/>
    </source>
</evidence>
<name>A0A915J1U7_ROMCU</name>
<keyword evidence="1" id="KW-1185">Reference proteome</keyword>
<proteinExistence type="predicted"/>
<dbReference type="WBParaSite" id="nRc.2.0.1.t20375-RA">
    <property type="protein sequence ID" value="nRc.2.0.1.t20375-RA"/>
    <property type="gene ID" value="nRc.2.0.1.g20375"/>
</dbReference>